<keyword evidence="1" id="KW-1133">Transmembrane helix</keyword>
<dbReference type="AlphaFoldDB" id="A0A2V1DVQ9"/>
<keyword evidence="1" id="KW-0472">Membrane</keyword>
<evidence type="ECO:0000313" key="3">
    <source>
        <dbReference type="Proteomes" id="UP000244855"/>
    </source>
</evidence>
<reference evidence="2 3" key="1">
    <citation type="journal article" date="2018" name="Sci. Rep.">
        <title>Comparative genomics provides insights into the lifestyle and reveals functional heterogeneity of dark septate endophytic fungi.</title>
        <authorList>
            <person name="Knapp D.G."/>
            <person name="Nemeth J.B."/>
            <person name="Barry K."/>
            <person name="Hainaut M."/>
            <person name="Henrissat B."/>
            <person name="Johnson J."/>
            <person name="Kuo A."/>
            <person name="Lim J.H.P."/>
            <person name="Lipzen A."/>
            <person name="Nolan M."/>
            <person name="Ohm R.A."/>
            <person name="Tamas L."/>
            <person name="Grigoriev I.V."/>
            <person name="Spatafora J.W."/>
            <person name="Nagy L.G."/>
            <person name="Kovacs G.M."/>
        </authorList>
    </citation>
    <scope>NUCLEOTIDE SEQUENCE [LARGE SCALE GENOMIC DNA]</scope>
    <source>
        <strain evidence="2 3">DSE2036</strain>
    </source>
</reference>
<name>A0A2V1DVQ9_9PLEO</name>
<gene>
    <name evidence="2" type="ORF">DM02DRAFT_670793</name>
</gene>
<sequence length="195" mass="22134">MARIVTLSDLTSHSSNTPPSAFHSATSFIDHALYSSLVTTAYSLHPINTGSSKSTLLRRLGMHAIILIQFVVLILENLIFPKSVLKNILWFVLRVLWLIWDMWVMARMEHVVSAVVFLKLRITKNFLNLFISAMGVLHIAGFLFMLFNMAQSSGTLGLRGAFFGWWDHWWTLRIVICIIGNMVAWGKEEGEVELV</sequence>
<keyword evidence="1" id="KW-0812">Transmembrane</keyword>
<keyword evidence="3" id="KW-1185">Reference proteome</keyword>
<feature type="transmembrane region" description="Helical" evidence="1">
    <location>
        <begin position="169"/>
        <end position="186"/>
    </location>
</feature>
<feature type="transmembrane region" description="Helical" evidence="1">
    <location>
        <begin position="126"/>
        <end position="149"/>
    </location>
</feature>
<evidence type="ECO:0000256" key="1">
    <source>
        <dbReference type="SAM" id="Phobius"/>
    </source>
</evidence>
<evidence type="ECO:0000313" key="2">
    <source>
        <dbReference type="EMBL" id="PVI02116.1"/>
    </source>
</evidence>
<dbReference type="Proteomes" id="UP000244855">
    <property type="component" value="Unassembled WGS sequence"/>
</dbReference>
<feature type="transmembrane region" description="Helical" evidence="1">
    <location>
        <begin position="60"/>
        <end position="81"/>
    </location>
</feature>
<protein>
    <submittedName>
        <fullName evidence="2">Uncharacterized protein</fullName>
    </submittedName>
</protein>
<organism evidence="2 3">
    <name type="scientific">Periconia macrospinosa</name>
    <dbReference type="NCBI Taxonomy" id="97972"/>
    <lineage>
        <taxon>Eukaryota</taxon>
        <taxon>Fungi</taxon>
        <taxon>Dikarya</taxon>
        <taxon>Ascomycota</taxon>
        <taxon>Pezizomycotina</taxon>
        <taxon>Dothideomycetes</taxon>
        <taxon>Pleosporomycetidae</taxon>
        <taxon>Pleosporales</taxon>
        <taxon>Massarineae</taxon>
        <taxon>Periconiaceae</taxon>
        <taxon>Periconia</taxon>
    </lineage>
</organism>
<proteinExistence type="predicted"/>
<dbReference type="EMBL" id="KZ805347">
    <property type="protein sequence ID" value="PVI02116.1"/>
    <property type="molecule type" value="Genomic_DNA"/>
</dbReference>
<accession>A0A2V1DVQ9</accession>